<keyword evidence="8" id="KW-1015">Disulfide bond</keyword>
<dbReference type="InterPro" id="IPR006357">
    <property type="entry name" value="HAD-SF_hydro_IIA"/>
</dbReference>
<comment type="catalytic activity">
    <reaction evidence="15">
        <text>sn-glycerol 1-phosphate + H2O = glycerol + phosphate</text>
        <dbReference type="Rhea" id="RHEA:46084"/>
        <dbReference type="ChEBI" id="CHEBI:15377"/>
        <dbReference type="ChEBI" id="CHEBI:17754"/>
        <dbReference type="ChEBI" id="CHEBI:43474"/>
        <dbReference type="ChEBI" id="CHEBI:57685"/>
        <dbReference type="EC" id="3.1.3.21"/>
    </reaction>
</comment>
<evidence type="ECO:0000256" key="14">
    <source>
        <dbReference type="ARBA" id="ARBA00048354"/>
    </source>
</evidence>
<dbReference type="EMBL" id="BFAA01013043">
    <property type="protein sequence ID" value="GCB78099.1"/>
    <property type="molecule type" value="Genomic_DNA"/>
</dbReference>
<reference evidence="20 21" key="1">
    <citation type="journal article" date="2018" name="Nat. Ecol. Evol.">
        <title>Shark genomes provide insights into elasmobranch evolution and the origin of vertebrates.</title>
        <authorList>
            <person name="Hara Y"/>
            <person name="Yamaguchi K"/>
            <person name="Onimaru K"/>
            <person name="Kadota M"/>
            <person name="Koyanagi M"/>
            <person name="Keeley SD"/>
            <person name="Tatsumi K"/>
            <person name="Tanaka K"/>
            <person name="Motone F"/>
            <person name="Kageyama Y"/>
            <person name="Nozu R"/>
            <person name="Adachi N"/>
            <person name="Nishimura O"/>
            <person name="Nakagawa R"/>
            <person name="Tanegashima C"/>
            <person name="Kiyatake I"/>
            <person name="Matsumoto R"/>
            <person name="Murakumo K"/>
            <person name="Nishida K"/>
            <person name="Terakita A"/>
            <person name="Kuratani S"/>
            <person name="Sato K"/>
            <person name="Hyodo S Kuraku.S."/>
        </authorList>
    </citation>
    <scope>NUCLEOTIDE SEQUENCE [LARGE SCALE GENOMIC DNA]</scope>
</reference>
<dbReference type="NCBIfam" id="TIGR01452">
    <property type="entry name" value="PGP_euk"/>
    <property type="match status" value="1"/>
</dbReference>
<dbReference type="NCBIfam" id="TIGR01460">
    <property type="entry name" value="HAD-SF-IIA"/>
    <property type="match status" value="1"/>
</dbReference>
<dbReference type="InterPro" id="IPR007084">
    <property type="entry name" value="BRICHOS_dom"/>
</dbReference>
<evidence type="ECO:0000256" key="12">
    <source>
        <dbReference type="ARBA" id="ARBA00042278"/>
    </source>
</evidence>
<feature type="domain" description="BRICHOS" evidence="19">
    <location>
        <begin position="342"/>
        <end position="439"/>
    </location>
</feature>
<keyword evidence="6" id="KW-0378">Hydrolase</keyword>
<feature type="transmembrane region" description="Helical" evidence="18">
    <location>
        <begin position="450"/>
        <end position="472"/>
    </location>
</feature>
<proteinExistence type="inferred from homology"/>
<dbReference type="InterPro" id="IPR036412">
    <property type="entry name" value="HAD-like_sf"/>
</dbReference>
<evidence type="ECO:0000256" key="15">
    <source>
        <dbReference type="ARBA" id="ARBA00049369"/>
    </source>
</evidence>
<dbReference type="Pfam" id="PF04089">
    <property type="entry name" value="BRICHOS"/>
    <property type="match status" value="1"/>
</dbReference>
<dbReference type="STRING" id="75743.A0A401PY75"/>
<evidence type="ECO:0000256" key="13">
    <source>
        <dbReference type="ARBA" id="ARBA00042942"/>
    </source>
</evidence>
<dbReference type="GO" id="GO:0046872">
    <property type="term" value="F:metal ion binding"/>
    <property type="evidence" value="ECO:0007669"/>
    <property type="project" value="UniProtKB-KW"/>
</dbReference>
<accession>A0A401PY75</accession>
<evidence type="ECO:0000259" key="19">
    <source>
        <dbReference type="PROSITE" id="PS50869"/>
    </source>
</evidence>
<dbReference type="Proteomes" id="UP000288216">
    <property type="component" value="Unassembled WGS sequence"/>
</dbReference>
<feature type="transmembrane region" description="Helical" evidence="18">
    <location>
        <begin position="280"/>
        <end position="304"/>
    </location>
</feature>
<evidence type="ECO:0000313" key="20">
    <source>
        <dbReference type="EMBL" id="GCB78099.1"/>
    </source>
</evidence>
<comment type="subunit">
    <text evidence="3">Homodimer.</text>
</comment>
<evidence type="ECO:0000256" key="7">
    <source>
        <dbReference type="ARBA" id="ARBA00022842"/>
    </source>
</evidence>
<dbReference type="PROSITE" id="PS50869">
    <property type="entry name" value="BRICHOS"/>
    <property type="match status" value="1"/>
</dbReference>
<dbReference type="PANTHER" id="PTHR19288:SF92">
    <property type="entry name" value="GLYCEROL-3-PHOSPHATE PHOSPHATASE"/>
    <property type="match status" value="1"/>
</dbReference>
<comment type="caution">
    <text evidence="20">The sequence shown here is derived from an EMBL/GenBank/DDBJ whole genome shotgun (WGS) entry which is preliminary data.</text>
</comment>
<dbReference type="Gene3D" id="3.40.50.1000">
    <property type="entry name" value="HAD superfamily/HAD-like"/>
    <property type="match status" value="2"/>
</dbReference>
<evidence type="ECO:0000256" key="18">
    <source>
        <dbReference type="SAM" id="Phobius"/>
    </source>
</evidence>
<organism evidence="20 21">
    <name type="scientific">Scyliorhinus torazame</name>
    <name type="common">Cloudy catshark</name>
    <name type="synonym">Catulus torazame</name>
    <dbReference type="NCBI Taxonomy" id="75743"/>
    <lineage>
        <taxon>Eukaryota</taxon>
        <taxon>Metazoa</taxon>
        <taxon>Chordata</taxon>
        <taxon>Craniata</taxon>
        <taxon>Vertebrata</taxon>
        <taxon>Chondrichthyes</taxon>
        <taxon>Elasmobranchii</taxon>
        <taxon>Galeomorphii</taxon>
        <taxon>Galeoidea</taxon>
        <taxon>Carcharhiniformes</taxon>
        <taxon>Scyliorhinidae</taxon>
        <taxon>Scyliorhinus</taxon>
    </lineage>
</organism>
<dbReference type="Gene3D" id="3.30.390.150">
    <property type="match status" value="1"/>
</dbReference>
<evidence type="ECO:0000256" key="2">
    <source>
        <dbReference type="ARBA" id="ARBA00006171"/>
    </source>
</evidence>
<gene>
    <name evidence="20" type="ORF">scyTo_0018558</name>
</gene>
<dbReference type="Pfam" id="PF13344">
    <property type="entry name" value="Hydrolase_6"/>
    <property type="match status" value="1"/>
</dbReference>
<keyword evidence="9" id="KW-0119">Carbohydrate metabolism</keyword>
<dbReference type="InterPro" id="IPR006349">
    <property type="entry name" value="PGP_euk"/>
</dbReference>
<comment type="function">
    <text evidence="17">Glycerol-3-phosphate phosphatase hydrolyzing glycerol-3-phosphate into glycerol. Thereby, regulates the cellular levels of glycerol-3-phosphate a metabolic intermediate of glucose, lipid and energy metabolism. Was also shown to have a 2-phosphoglycolate phosphatase activity and a tyrosine-protein phosphatase activity. However, their physiological relevance is unclear. In vitro, also has a phosphatase activity toward ADP, ATP, GDP and GTP.</text>
</comment>
<evidence type="ECO:0000256" key="3">
    <source>
        <dbReference type="ARBA" id="ARBA00011738"/>
    </source>
</evidence>
<evidence type="ECO:0000256" key="9">
    <source>
        <dbReference type="ARBA" id="ARBA00023277"/>
    </source>
</evidence>
<keyword evidence="21" id="KW-1185">Reference proteome</keyword>
<keyword evidence="7" id="KW-0460">Magnesium</keyword>
<keyword evidence="5" id="KW-0479">Metal-binding</keyword>
<protein>
    <recommendedName>
        <fullName evidence="11">Glycerol-3-phosphate phosphatase</fullName>
        <ecNumber evidence="10">3.1.3.21</ecNumber>
        <ecNumber evidence="4">3.1.3.48</ecNumber>
    </recommendedName>
    <alternativeName>
        <fullName evidence="13">Aspartate-based ubiquitous Mg(2+)-dependent phosphatase</fullName>
    </alternativeName>
    <alternativeName>
        <fullName evidence="12">Phosphoglycolate phosphatase</fullName>
    </alternativeName>
</protein>
<dbReference type="PANTHER" id="PTHR19288">
    <property type="entry name" value="4-NITROPHENYLPHOSPHATASE-RELATED"/>
    <property type="match status" value="1"/>
</dbReference>
<comment type="catalytic activity">
    <reaction evidence="14">
        <text>sn-glycerol 3-phosphate + H2O = glycerol + phosphate</text>
        <dbReference type="Rhea" id="RHEA:66372"/>
        <dbReference type="ChEBI" id="CHEBI:15377"/>
        <dbReference type="ChEBI" id="CHEBI:17754"/>
        <dbReference type="ChEBI" id="CHEBI:43474"/>
        <dbReference type="ChEBI" id="CHEBI:57597"/>
        <dbReference type="EC" id="3.1.3.21"/>
    </reaction>
</comment>
<evidence type="ECO:0000256" key="1">
    <source>
        <dbReference type="ARBA" id="ARBA00001946"/>
    </source>
</evidence>
<keyword evidence="18" id="KW-1133">Transmembrane helix</keyword>
<evidence type="ECO:0000256" key="6">
    <source>
        <dbReference type="ARBA" id="ARBA00022801"/>
    </source>
</evidence>
<evidence type="ECO:0000256" key="4">
    <source>
        <dbReference type="ARBA" id="ARBA00013064"/>
    </source>
</evidence>
<dbReference type="Pfam" id="PF13242">
    <property type="entry name" value="Hydrolase_like"/>
    <property type="match status" value="1"/>
</dbReference>
<evidence type="ECO:0000256" key="10">
    <source>
        <dbReference type="ARBA" id="ARBA00038981"/>
    </source>
</evidence>
<evidence type="ECO:0000256" key="11">
    <source>
        <dbReference type="ARBA" id="ARBA00039737"/>
    </source>
</evidence>
<dbReference type="GO" id="GO:0043136">
    <property type="term" value="F:sn-glycerol 3-phosphatase activity"/>
    <property type="evidence" value="ECO:0007669"/>
    <property type="project" value="TreeGrafter"/>
</dbReference>
<dbReference type="SMART" id="SM01039">
    <property type="entry name" value="BRICHOS"/>
    <property type="match status" value="1"/>
</dbReference>
<comment type="cofactor">
    <cofactor evidence="1">
        <name>Mg(2+)</name>
        <dbReference type="ChEBI" id="CHEBI:18420"/>
    </cofactor>
</comment>
<name>A0A401PY75_SCYTO</name>
<dbReference type="GO" id="GO:0004725">
    <property type="term" value="F:protein tyrosine phosphatase activity"/>
    <property type="evidence" value="ECO:0007669"/>
    <property type="project" value="UniProtKB-EC"/>
</dbReference>
<keyword evidence="18" id="KW-0472">Membrane</keyword>
<comment type="similarity">
    <text evidence="2">Belongs to the HAD-like hydrolase superfamily. CbbY/CbbZ/Gph/YieH family.</text>
</comment>
<evidence type="ECO:0000313" key="21">
    <source>
        <dbReference type="Proteomes" id="UP000288216"/>
    </source>
</evidence>
<dbReference type="EC" id="3.1.3.48" evidence="4"/>
<evidence type="ECO:0000256" key="8">
    <source>
        <dbReference type="ARBA" id="ARBA00023157"/>
    </source>
</evidence>
<evidence type="ECO:0000256" key="5">
    <source>
        <dbReference type="ARBA" id="ARBA00022723"/>
    </source>
</evidence>
<dbReference type="GO" id="GO:0005737">
    <property type="term" value="C:cytoplasm"/>
    <property type="evidence" value="ECO:0007669"/>
    <property type="project" value="TreeGrafter"/>
</dbReference>
<dbReference type="AlphaFoldDB" id="A0A401PY75"/>
<dbReference type="EC" id="3.1.3.21" evidence="10"/>
<evidence type="ECO:0000256" key="17">
    <source>
        <dbReference type="ARBA" id="ARBA00057228"/>
    </source>
</evidence>
<dbReference type="SUPFAM" id="SSF56784">
    <property type="entry name" value="HAD-like"/>
    <property type="match status" value="1"/>
</dbReference>
<sequence length="474" mass="51914">MEASTQVVASVDALVFDCDGVLWKGESPIPGAVQLINRLQERGKRVFFLTNNSTKSRQMYGEKLRGLGFEARPEQVFGTAPCAALYLKQEARLQGSVYLIGGAALRGELQAQGIACTGSGPGPELTSEPMHVWLAEPLDPAVGAVLVGFDEHFTYMKLCRATRYLRNPACIFLATNTDTLLPLEGGGIPGTGCLVKAVEAAANRTAHVIGKPSTFMFECMVKEHGVDLNRTIMVGDRLDTDILMGSNCGLRTILTLTGVSTLEEVQADHLGAKAGIGLRILWGALLLLVVAAVIGVSAVGILNLRGNNRQVVQITFHDVQGAIISQSAVVNEEEDLVTYHIMDRNHTTVVLFDSKNGFVCYQPGGSNICLVRKMLAVDQENIHTVITAQEQKFNQLLLLRNETQFSRKYLGILSRNKVDPLTLGQHIDSLCNQIPVYWLQESNRPGRQRLIYFCIDICFPNNVCVSVCFYYLPD</sequence>
<evidence type="ECO:0000256" key="16">
    <source>
        <dbReference type="ARBA" id="ARBA00051722"/>
    </source>
</evidence>
<dbReference type="OMA" id="DQENIHT"/>
<dbReference type="OrthoDB" id="413953at2759"/>
<keyword evidence="18" id="KW-0812">Transmembrane</keyword>
<comment type="catalytic activity">
    <reaction evidence="16">
        <text>O-phospho-L-tyrosyl-[protein] + H2O = L-tyrosyl-[protein] + phosphate</text>
        <dbReference type="Rhea" id="RHEA:10684"/>
        <dbReference type="Rhea" id="RHEA-COMP:10136"/>
        <dbReference type="Rhea" id="RHEA-COMP:20101"/>
        <dbReference type="ChEBI" id="CHEBI:15377"/>
        <dbReference type="ChEBI" id="CHEBI:43474"/>
        <dbReference type="ChEBI" id="CHEBI:46858"/>
        <dbReference type="ChEBI" id="CHEBI:61978"/>
        <dbReference type="EC" id="3.1.3.48"/>
    </reaction>
</comment>
<dbReference type="InterPro" id="IPR023214">
    <property type="entry name" value="HAD_sf"/>
</dbReference>